<reference evidence="2" key="1">
    <citation type="submission" date="2023-10" db="EMBL/GenBank/DDBJ databases">
        <authorList>
            <person name="Chen Y."/>
            <person name="Shah S."/>
            <person name="Dougan E. K."/>
            <person name="Thang M."/>
            <person name="Chan C."/>
        </authorList>
    </citation>
    <scope>NUCLEOTIDE SEQUENCE [LARGE SCALE GENOMIC DNA]</scope>
</reference>
<dbReference type="EMBL" id="CAUYUJ010022231">
    <property type="protein sequence ID" value="CAK0909636.1"/>
    <property type="molecule type" value="Genomic_DNA"/>
</dbReference>
<feature type="compositionally biased region" description="Low complexity" evidence="1">
    <location>
        <begin position="47"/>
        <end position="62"/>
    </location>
</feature>
<name>A0ABN9YBX7_9DINO</name>
<comment type="caution">
    <text evidence="2">The sequence shown here is derived from an EMBL/GenBank/DDBJ whole genome shotgun (WGS) entry which is preliminary data.</text>
</comment>
<gene>
    <name evidence="2" type="ORF">PCOR1329_LOCUS83996</name>
</gene>
<keyword evidence="3" id="KW-1185">Reference proteome</keyword>
<protein>
    <submittedName>
        <fullName evidence="2">Uncharacterized protein</fullName>
    </submittedName>
</protein>
<accession>A0ABN9YBX7</accession>
<proteinExistence type="predicted"/>
<feature type="region of interest" description="Disordered" evidence="1">
    <location>
        <begin position="25"/>
        <end position="79"/>
    </location>
</feature>
<dbReference type="Proteomes" id="UP001189429">
    <property type="component" value="Unassembled WGS sequence"/>
</dbReference>
<evidence type="ECO:0000313" key="2">
    <source>
        <dbReference type="EMBL" id="CAK0909636.1"/>
    </source>
</evidence>
<evidence type="ECO:0000256" key="1">
    <source>
        <dbReference type="SAM" id="MobiDB-lite"/>
    </source>
</evidence>
<sequence>AGWAWCGAAASSRRSCTACARATAATSGSGTPPCARRRPTGAYSTEAAPGRARWPWARPVARSSSAPRWPGSPSARWAP</sequence>
<feature type="non-terminal residue" evidence="2">
    <location>
        <position position="1"/>
    </location>
</feature>
<organism evidence="2 3">
    <name type="scientific">Prorocentrum cordatum</name>
    <dbReference type="NCBI Taxonomy" id="2364126"/>
    <lineage>
        <taxon>Eukaryota</taxon>
        <taxon>Sar</taxon>
        <taxon>Alveolata</taxon>
        <taxon>Dinophyceae</taxon>
        <taxon>Prorocentrales</taxon>
        <taxon>Prorocentraceae</taxon>
        <taxon>Prorocentrum</taxon>
    </lineage>
</organism>
<feature type="non-terminal residue" evidence="2">
    <location>
        <position position="79"/>
    </location>
</feature>
<evidence type="ECO:0000313" key="3">
    <source>
        <dbReference type="Proteomes" id="UP001189429"/>
    </source>
</evidence>